<reference evidence="4 5" key="1">
    <citation type="submission" date="2020-10" db="EMBL/GenBank/DDBJ databases">
        <title>Phylogeny of dyella-like bacteria.</title>
        <authorList>
            <person name="Fu J."/>
        </authorList>
    </citation>
    <scope>NUCLEOTIDE SEQUENCE [LARGE SCALE GENOMIC DNA]</scope>
    <source>
        <strain evidence="4 5">BB4</strain>
    </source>
</reference>
<feature type="domain" description="FecR protein" evidence="2">
    <location>
        <begin position="116"/>
        <end position="207"/>
    </location>
</feature>
<evidence type="ECO:0000259" key="3">
    <source>
        <dbReference type="Pfam" id="PF16344"/>
    </source>
</evidence>
<feature type="domain" description="Protein FecR C-terminal" evidence="3">
    <location>
        <begin position="253"/>
        <end position="319"/>
    </location>
</feature>
<dbReference type="Pfam" id="PF16344">
    <property type="entry name" value="FecR_C"/>
    <property type="match status" value="1"/>
</dbReference>
<evidence type="ECO:0000256" key="1">
    <source>
        <dbReference type="SAM" id="Phobius"/>
    </source>
</evidence>
<dbReference type="Gene3D" id="2.60.120.1440">
    <property type="match status" value="1"/>
</dbReference>
<name>A0ABW8K7X2_9GAMM</name>
<organism evidence="4 5">
    <name type="scientific">Dyella koreensis</name>
    <dbReference type="NCBI Taxonomy" id="311235"/>
    <lineage>
        <taxon>Bacteria</taxon>
        <taxon>Pseudomonadati</taxon>
        <taxon>Pseudomonadota</taxon>
        <taxon>Gammaproteobacteria</taxon>
        <taxon>Lysobacterales</taxon>
        <taxon>Rhodanobacteraceae</taxon>
        <taxon>Dyella</taxon>
    </lineage>
</organism>
<dbReference type="Proteomes" id="UP001620408">
    <property type="component" value="Unassembled WGS sequence"/>
</dbReference>
<proteinExistence type="predicted"/>
<dbReference type="InterPro" id="IPR012373">
    <property type="entry name" value="Ferrdict_sens_TM"/>
</dbReference>
<keyword evidence="1" id="KW-1133">Transmembrane helix</keyword>
<dbReference type="PANTHER" id="PTHR30273">
    <property type="entry name" value="PERIPLASMIC SIGNAL SENSOR AND SIGMA FACTOR ACTIVATOR FECR-RELATED"/>
    <property type="match status" value="1"/>
</dbReference>
<dbReference type="EMBL" id="JADIKD010000012">
    <property type="protein sequence ID" value="MFK2918988.1"/>
    <property type="molecule type" value="Genomic_DNA"/>
</dbReference>
<dbReference type="PANTHER" id="PTHR30273:SF2">
    <property type="entry name" value="PROTEIN FECR"/>
    <property type="match status" value="1"/>
</dbReference>
<dbReference type="InterPro" id="IPR032508">
    <property type="entry name" value="FecR_C"/>
</dbReference>
<evidence type="ECO:0000313" key="5">
    <source>
        <dbReference type="Proteomes" id="UP001620408"/>
    </source>
</evidence>
<sequence>MSSIERFDEQSLQVATDWWLRLREVAVADETLQQWLLWVEGDSRHLDLFERVNALANQLGSLDDEARRSLVREFATPTRTTRPWLSWAAAAGLMAVIWGGYLAWSIATHDRVTQDYASAIAQHRNIRLPDGTEMALGGASHVAVRFTGRERQVDLAEGEAFFQVAHDAKKPFIVTAGRLAIHDVGTAFDVRHTGQRVTIVVTEGRVRVDSGRGATAMIEAKAGQRVVYDPTTSTLGVDQVLPGEAVAWRENRIAFDNEPLSAVVTNLNRYSARPIRIADPGLENLGFTGTINTNAIDRWLNTLPQVLPVRVTTRSDEIVLSHAVRDVRQ</sequence>
<dbReference type="RefSeq" id="WP_379983387.1">
    <property type="nucleotide sequence ID" value="NZ_JADIKD010000012.1"/>
</dbReference>
<feature type="transmembrane region" description="Helical" evidence="1">
    <location>
        <begin position="84"/>
        <end position="104"/>
    </location>
</feature>
<evidence type="ECO:0000259" key="2">
    <source>
        <dbReference type="Pfam" id="PF04773"/>
    </source>
</evidence>
<dbReference type="Pfam" id="PF04773">
    <property type="entry name" value="FecR"/>
    <property type="match status" value="1"/>
</dbReference>
<evidence type="ECO:0000313" key="4">
    <source>
        <dbReference type="EMBL" id="MFK2918988.1"/>
    </source>
</evidence>
<dbReference type="Gene3D" id="3.55.50.30">
    <property type="match status" value="1"/>
</dbReference>
<dbReference type="PIRSF" id="PIRSF018266">
    <property type="entry name" value="FecR"/>
    <property type="match status" value="1"/>
</dbReference>
<dbReference type="InterPro" id="IPR006860">
    <property type="entry name" value="FecR"/>
</dbReference>
<keyword evidence="1" id="KW-0472">Membrane</keyword>
<protein>
    <submittedName>
        <fullName evidence="4">FecR domain-containing protein</fullName>
    </submittedName>
</protein>
<keyword evidence="1" id="KW-0812">Transmembrane</keyword>
<keyword evidence="5" id="KW-1185">Reference proteome</keyword>
<comment type="caution">
    <text evidence="4">The sequence shown here is derived from an EMBL/GenBank/DDBJ whole genome shotgun (WGS) entry which is preliminary data.</text>
</comment>
<accession>A0ABW8K7X2</accession>
<gene>
    <name evidence="4" type="ORF">ISS97_17080</name>
</gene>